<dbReference type="Proteomes" id="UP000076761">
    <property type="component" value="Unassembled WGS sequence"/>
</dbReference>
<dbReference type="SUPFAM" id="SSF47459">
    <property type="entry name" value="HLH, helix-loop-helix DNA-binding domain"/>
    <property type="match status" value="1"/>
</dbReference>
<dbReference type="PANTHER" id="PTHR33321:SF12">
    <property type="entry name" value="PLANT BASIC SECRETORY PROTEIN (BSP) FAMILY PROTEIN"/>
    <property type="match status" value="1"/>
</dbReference>
<protein>
    <submittedName>
        <fullName evidence="3">BSP-domain-containing protein</fullName>
    </submittedName>
</protein>
<feature type="compositionally biased region" description="Low complexity" evidence="1">
    <location>
        <begin position="287"/>
        <end position="307"/>
    </location>
</feature>
<dbReference type="GO" id="GO:0046983">
    <property type="term" value="F:protein dimerization activity"/>
    <property type="evidence" value="ECO:0007669"/>
    <property type="project" value="InterPro"/>
</dbReference>
<feature type="region of interest" description="Disordered" evidence="1">
    <location>
        <begin position="356"/>
        <end position="376"/>
    </location>
</feature>
<dbReference type="EMBL" id="KV425551">
    <property type="protein sequence ID" value="KZT30925.1"/>
    <property type="molecule type" value="Genomic_DNA"/>
</dbReference>
<accession>A0A165WAY9</accession>
<dbReference type="InterPro" id="IPR007541">
    <property type="entry name" value="Uncharacterised_BSP"/>
</dbReference>
<dbReference type="OrthoDB" id="891726at2759"/>
<dbReference type="STRING" id="1314782.A0A165WAY9"/>
<dbReference type="AlphaFoldDB" id="A0A165WAY9"/>
<feature type="domain" description="BHLH" evidence="2">
    <location>
        <begin position="321"/>
        <end position="393"/>
    </location>
</feature>
<feature type="region of interest" description="Disordered" evidence="1">
    <location>
        <begin position="275"/>
        <end position="322"/>
    </location>
</feature>
<dbReference type="SMART" id="SM00353">
    <property type="entry name" value="HLH"/>
    <property type="match status" value="1"/>
</dbReference>
<dbReference type="Gene3D" id="4.10.280.10">
    <property type="entry name" value="Helix-loop-helix DNA-binding domain"/>
    <property type="match status" value="1"/>
</dbReference>
<evidence type="ECO:0000259" key="2">
    <source>
        <dbReference type="PROSITE" id="PS50888"/>
    </source>
</evidence>
<evidence type="ECO:0000313" key="4">
    <source>
        <dbReference type="Proteomes" id="UP000076761"/>
    </source>
</evidence>
<name>A0A165WAY9_9AGAM</name>
<keyword evidence="4" id="KW-1185">Reference proteome</keyword>
<organism evidence="3 4">
    <name type="scientific">Neolentinus lepideus HHB14362 ss-1</name>
    <dbReference type="NCBI Taxonomy" id="1314782"/>
    <lineage>
        <taxon>Eukaryota</taxon>
        <taxon>Fungi</taxon>
        <taxon>Dikarya</taxon>
        <taxon>Basidiomycota</taxon>
        <taxon>Agaricomycotina</taxon>
        <taxon>Agaricomycetes</taxon>
        <taxon>Gloeophyllales</taxon>
        <taxon>Gloeophyllaceae</taxon>
        <taxon>Neolentinus</taxon>
    </lineage>
</organism>
<dbReference type="Pfam" id="PF00010">
    <property type="entry name" value="HLH"/>
    <property type="match status" value="1"/>
</dbReference>
<evidence type="ECO:0000256" key="1">
    <source>
        <dbReference type="SAM" id="MobiDB-lite"/>
    </source>
</evidence>
<proteinExistence type="predicted"/>
<dbReference type="InterPro" id="IPR011598">
    <property type="entry name" value="bHLH_dom"/>
</dbReference>
<gene>
    <name evidence="3" type="ORF">NEOLEDRAFT_1166245</name>
</gene>
<dbReference type="InParanoid" id="A0A165WAY9"/>
<dbReference type="InterPro" id="IPR036638">
    <property type="entry name" value="HLH_DNA-bd_sf"/>
</dbReference>
<sequence>MYMVTLSQRQPHRQTWVDAHRRAIADIKIPATEVPSNCSGFLLCKRSWPLAGTERGCGGTSQGAVVIARQARLTDGALAGRCARRSRGLKVLLGVAGLLLELVPEEKTKATVSSEVSFLAAPAETVLGIPRFSHSASDSGNTGYSFTGPYTASSPSPVCLHANNMAHSYPNQSPAPFADFDFSFDPALQNLFPPPPPLPPSAGLFSPSETTDLFGFLDNFNFDVEGTDALFVENGPAHGYGAFLEPPYPNNVPPTSPFGGHSTSRVATDLESYYSNHRDQPPRRSSSHSVTPPASASVASSPSNHHAQANPRAKTLLSSPQKRLNHIMSEQKRRNAIRDGYAQLIALLAPEGSSVAIGMPTRGRPKGSGNRAKGRSQGKSGVLFRAVEYCKFLEEGSDALRAEVLRLEAAAAWPIPEFDLKVEDLTHPGATLFFDAVKPTEALQEAALSVFKWLYTQETAPQNVQTVLLVLKPMEGVAYTFGSDKDKQIHMSLDHIVNSADRATAEIMGVLTHEMVHCFQYNGKGKCPGGMIEGVADWVRLNANLAPPHWKREPAVRWDAGYQHTAYFLNWIEERYGPGKIRKLNETMKTKEYNDEIFHAATGQKLKRLWKLYCS</sequence>
<dbReference type="Pfam" id="PF04450">
    <property type="entry name" value="BSP"/>
    <property type="match status" value="1"/>
</dbReference>
<evidence type="ECO:0000313" key="3">
    <source>
        <dbReference type="EMBL" id="KZT30925.1"/>
    </source>
</evidence>
<reference evidence="3 4" key="1">
    <citation type="journal article" date="2016" name="Mol. Biol. Evol.">
        <title>Comparative Genomics of Early-Diverging Mushroom-Forming Fungi Provides Insights into the Origins of Lignocellulose Decay Capabilities.</title>
        <authorList>
            <person name="Nagy L.G."/>
            <person name="Riley R."/>
            <person name="Tritt A."/>
            <person name="Adam C."/>
            <person name="Daum C."/>
            <person name="Floudas D."/>
            <person name="Sun H."/>
            <person name="Yadav J.S."/>
            <person name="Pangilinan J."/>
            <person name="Larsson K.H."/>
            <person name="Matsuura K."/>
            <person name="Barry K."/>
            <person name="Labutti K."/>
            <person name="Kuo R."/>
            <person name="Ohm R.A."/>
            <person name="Bhattacharya S.S."/>
            <person name="Shirouzu T."/>
            <person name="Yoshinaga Y."/>
            <person name="Martin F.M."/>
            <person name="Grigoriev I.V."/>
            <person name="Hibbett D.S."/>
        </authorList>
    </citation>
    <scope>NUCLEOTIDE SEQUENCE [LARGE SCALE GENOMIC DNA]</scope>
    <source>
        <strain evidence="3 4">HHB14362 ss-1</strain>
    </source>
</reference>
<dbReference type="PROSITE" id="PS50888">
    <property type="entry name" value="BHLH"/>
    <property type="match status" value="1"/>
</dbReference>
<dbReference type="PANTHER" id="PTHR33321">
    <property type="match status" value="1"/>
</dbReference>